<feature type="domain" description="UvrD-like helicase C-terminal" evidence="5">
    <location>
        <begin position="27"/>
        <end position="76"/>
    </location>
</feature>
<dbReference type="Proteomes" id="UP000596049">
    <property type="component" value="Chromosome"/>
</dbReference>
<evidence type="ECO:0000313" key="6">
    <source>
        <dbReference type="EMBL" id="QQP14993.1"/>
    </source>
</evidence>
<dbReference type="Pfam" id="PF13361">
    <property type="entry name" value="UvrD_C"/>
    <property type="match status" value="1"/>
</dbReference>
<keyword evidence="3 6" id="KW-0347">Helicase</keyword>
<keyword evidence="2" id="KW-0378">Hydrolase</keyword>
<sequence>MGIIYTLEEIAAPLKSMEDFAGRLKQLEEIMNASKFKKNENAVTLSTFHSSKGLEFKNVYLVDLMQGVIPSKDDVEDKHRSQLTDSLMISSNLISSIRLDNNCAGPTSKVRT</sequence>
<dbReference type="Gene3D" id="3.40.50.300">
    <property type="entry name" value="P-loop containing nucleotide triphosphate hydrolases"/>
    <property type="match status" value="1"/>
</dbReference>
<gene>
    <name evidence="6" type="ORF">FJQ98_15605</name>
</gene>
<dbReference type="GO" id="GO:0004386">
    <property type="term" value="F:helicase activity"/>
    <property type="evidence" value="ECO:0007669"/>
    <property type="project" value="UniProtKB-KW"/>
</dbReference>
<keyword evidence="4" id="KW-0067">ATP-binding</keyword>
<organism evidence="6 7">
    <name type="scientific">Lysinibacillus agricola</name>
    <dbReference type="NCBI Taxonomy" id="2590012"/>
    <lineage>
        <taxon>Bacteria</taxon>
        <taxon>Bacillati</taxon>
        <taxon>Bacillota</taxon>
        <taxon>Bacilli</taxon>
        <taxon>Bacillales</taxon>
        <taxon>Bacillaceae</taxon>
        <taxon>Lysinibacillus</taxon>
    </lineage>
</organism>
<accession>A0ABX7AYF8</accession>
<dbReference type="Gene3D" id="1.10.486.10">
    <property type="entry name" value="PCRA, domain 4"/>
    <property type="match status" value="1"/>
</dbReference>
<evidence type="ECO:0000259" key="5">
    <source>
        <dbReference type="Pfam" id="PF13361"/>
    </source>
</evidence>
<dbReference type="InterPro" id="IPR027417">
    <property type="entry name" value="P-loop_NTPase"/>
</dbReference>
<reference evidence="6 7" key="1">
    <citation type="submission" date="2020-01" db="EMBL/GenBank/DDBJ databases">
        <authorList>
            <person name="Liu G."/>
            <person name="Liu B."/>
        </authorList>
    </citation>
    <scope>NUCLEOTIDE SEQUENCE [LARGE SCALE GENOMIC DNA]</scope>
    <source>
        <strain evidence="6 7">FJAT-51161</strain>
    </source>
</reference>
<protein>
    <submittedName>
        <fullName evidence="6">ATP-dependent helicase</fullName>
    </submittedName>
</protein>
<dbReference type="EMBL" id="CP067341">
    <property type="protein sequence ID" value="QQP14993.1"/>
    <property type="molecule type" value="Genomic_DNA"/>
</dbReference>
<evidence type="ECO:0000256" key="4">
    <source>
        <dbReference type="ARBA" id="ARBA00022840"/>
    </source>
</evidence>
<keyword evidence="7" id="KW-1185">Reference proteome</keyword>
<name>A0ABX7AYF8_9BACI</name>
<proteinExistence type="predicted"/>
<dbReference type="SUPFAM" id="SSF52540">
    <property type="entry name" value="P-loop containing nucleoside triphosphate hydrolases"/>
    <property type="match status" value="1"/>
</dbReference>
<evidence type="ECO:0000256" key="2">
    <source>
        <dbReference type="ARBA" id="ARBA00022801"/>
    </source>
</evidence>
<keyword evidence="1" id="KW-0547">Nucleotide-binding</keyword>
<evidence type="ECO:0000256" key="1">
    <source>
        <dbReference type="ARBA" id="ARBA00022741"/>
    </source>
</evidence>
<evidence type="ECO:0000313" key="7">
    <source>
        <dbReference type="Proteomes" id="UP000596049"/>
    </source>
</evidence>
<evidence type="ECO:0000256" key="3">
    <source>
        <dbReference type="ARBA" id="ARBA00022806"/>
    </source>
</evidence>
<dbReference type="InterPro" id="IPR014017">
    <property type="entry name" value="DNA_helicase_UvrD-like_C"/>
</dbReference>